<accession>A0ABV0PJ88</accession>
<feature type="region of interest" description="Disordered" evidence="1">
    <location>
        <begin position="33"/>
        <end position="240"/>
    </location>
</feature>
<dbReference type="Proteomes" id="UP001476798">
    <property type="component" value="Unassembled WGS sequence"/>
</dbReference>
<feature type="compositionally biased region" description="Basic and acidic residues" evidence="1">
    <location>
        <begin position="175"/>
        <end position="193"/>
    </location>
</feature>
<protein>
    <submittedName>
        <fullName evidence="2">Uncharacterized protein</fullName>
    </submittedName>
</protein>
<organism evidence="2 3">
    <name type="scientific">Goodea atripinnis</name>
    <dbReference type="NCBI Taxonomy" id="208336"/>
    <lineage>
        <taxon>Eukaryota</taxon>
        <taxon>Metazoa</taxon>
        <taxon>Chordata</taxon>
        <taxon>Craniata</taxon>
        <taxon>Vertebrata</taxon>
        <taxon>Euteleostomi</taxon>
        <taxon>Actinopterygii</taxon>
        <taxon>Neopterygii</taxon>
        <taxon>Teleostei</taxon>
        <taxon>Neoteleostei</taxon>
        <taxon>Acanthomorphata</taxon>
        <taxon>Ovalentaria</taxon>
        <taxon>Atherinomorphae</taxon>
        <taxon>Cyprinodontiformes</taxon>
        <taxon>Goodeidae</taxon>
        <taxon>Goodea</taxon>
    </lineage>
</organism>
<evidence type="ECO:0000313" key="3">
    <source>
        <dbReference type="Proteomes" id="UP001476798"/>
    </source>
</evidence>
<sequence>MGLQRWKTLAGLRWRTRTPRPSMSGIVMELAEGGVRGWGGKRPSGQECGPTRNKGADQPAQRNQNTPHKGGHMISTPSHPRTQGAEPTERPAPEARHQTAATTSQARQQNTSHSNTKAATKPHPTQNSRPTQMQAPGHDRYMHSAHRQANRDHRAVKQTPRCTTPPTTMPKERRRPSEPKGATERPQHTEQRGHTPIQRRRPTYIQVSQAKTIEPSQTADPPEPAPQQHHPSFCAFVGAR</sequence>
<name>A0ABV0PJ88_9TELE</name>
<reference evidence="2 3" key="1">
    <citation type="submission" date="2021-06" db="EMBL/GenBank/DDBJ databases">
        <authorList>
            <person name="Palmer J.M."/>
        </authorList>
    </citation>
    <scope>NUCLEOTIDE SEQUENCE [LARGE SCALE GENOMIC DNA]</scope>
    <source>
        <strain evidence="2 3">GA_2019</strain>
        <tissue evidence="2">Muscle</tissue>
    </source>
</reference>
<evidence type="ECO:0000313" key="2">
    <source>
        <dbReference type="EMBL" id="MEQ2183488.1"/>
    </source>
</evidence>
<feature type="compositionally biased region" description="Basic and acidic residues" evidence="1">
    <location>
        <begin position="87"/>
        <end position="97"/>
    </location>
</feature>
<comment type="caution">
    <text evidence="2">The sequence shown here is derived from an EMBL/GenBank/DDBJ whole genome shotgun (WGS) entry which is preliminary data.</text>
</comment>
<feature type="compositionally biased region" description="Low complexity" evidence="1">
    <location>
        <begin position="98"/>
        <end position="112"/>
    </location>
</feature>
<gene>
    <name evidence="2" type="ORF">GOODEAATRI_033179</name>
</gene>
<proteinExistence type="predicted"/>
<evidence type="ECO:0000256" key="1">
    <source>
        <dbReference type="SAM" id="MobiDB-lite"/>
    </source>
</evidence>
<feature type="compositionally biased region" description="Polar residues" evidence="1">
    <location>
        <begin position="113"/>
        <end position="134"/>
    </location>
</feature>
<feature type="compositionally biased region" description="Polar residues" evidence="1">
    <location>
        <begin position="205"/>
        <end position="219"/>
    </location>
</feature>
<keyword evidence="3" id="KW-1185">Reference proteome</keyword>
<dbReference type="EMBL" id="JAHRIO010076631">
    <property type="protein sequence ID" value="MEQ2183488.1"/>
    <property type="molecule type" value="Genomic_DNA"/>
</dbReference>